<evidence type="ECO:0008006" key="3">
    <source>
        <dbReference type="Google" id="ProtNLM"/>
    </source>
</evidence>
<accession>A0A4R1GIA1</accession>
<keyword evidence="2" id="KW-1185">Reference proteome</keyword>
<proteinExistence type="predicted"/>
<organism evidence="1 2">
    <name type="scientific">Phorcysia thermohydrogeniphila</name>
    <dbReference type="NCBI Taxonomy" id="936138"/>
    <lineage>
        <taxon>Bacteria</taxon>
        <taxon>Pseudomonadati</taxon>
        <taxon>Aquificota</taxon>
        <taxon>Aquificia</taxon>
        <taxon>Desulfurobacteriales</taxon>
        <taxon>Desulfurobacteriaceae</taxon>
        <taxon>Phorcysia</taxon>
    </lineage>
</organism>
<comment type="caution">
    <text evidence="1">The sequence shown here is derived from an EMBL/GenBank/DDBJ whole genome shotgun (WGS) entry which is preliminary data.</text>
</comment>
<protein>
    <recommendedName>
        <fullName evidence="3">DUF3944 domain-containing protein</fullName>
    </recommendedName>
</protein>
<reference evidence="1 2" key="1">
    <citation type="submission" date="2019-03" db="EMBL/GenBank/DDBJ databases">
        <title>Genomic Encyclopedia of Archaeal and Bacterial Type Strains, Phase II (KMG-II): from individual species to whole genera.</title>
        <authorList>
            <person name="Goeker M."/>
        </authorList>
    </citation>
    <scope>NUCLEOTIDE SEQUENCE [LARGE SCALE GENOMIC DNA]</scope>
    <source>
        <strain evidence="1 2">DSM 24425</strain>
    </source>
</reference>
<dbReference type="RefSeq" id="WP_132525337.1">
    <property type="nucleotide sequence ID" value="NZ_SMFV01000001.1"/>
</dbReference>
<gene>
    <name evidence="1" type="ORF">CLV27_0428</name>
</gene>
<evidence type="ECO:0000313" key="1">
    <source>
        <dbReference type="EMBL" id="TCK06625.1"/>
    </source>
</evidence>
<dbReference type="Proteomes" id="UP000295777">
    <property type="component" value="Unassembled WGS sequence"/>
</dbReference>
<dbReference type="OrthoDB" id="9128717at2"/>
<name>A0A4R1GIA1_9BACT</name>
<dbReference type="EMBL" id="SMFV01000001">
    <property type="protein sequence ID" value="TCK06625.1"/>
    <property type="molecule type" value="Genomic_DNA"/>
</dbReference>
<sequence>MAITFDEAVRPVLEAMPPKLRGVIYLYLESWGKPKEEVLKDDEKLEKLGKEASIDKMINRMEVAFTDGFGIVDWITGKSGNYGVCLDMLTKDVLPQAFNVSKPKFKYSEDTWEGILEREEWIRMRFIEHFWKGLSEEDKKMLVEALKDELKEAGINTDKVLKAISSGQMSLTVLRTILGFKFHIFIAKIANYLAKIIIGRGLSFGANALLQKIAASIFGGPIGWALFALQLTSMLLPRDWETLTPVVGLIALTRPELESQNNSNHE</sequence>
<evidence type="ECO:0000313" key="2">
    <source>
        <dbReference type="Proteomes" id="UP000295777"/>
    </source>
</evidence>
<dbReference type="AlphaFoldDB" id="A0A4R1GIA1"/>